<organism evidence="2 4">
    <name type="scientific">Rotaria magnacalcarata</name>
    <dbReference type="NCBI Taxonomy" id="392030"/>
    <lineage>
        <taxon>Eukaryota</taxon>
        <taxon>Metazoa</taxon>
        <taxon>Spiralia</taxon>
        <taxon>Gnathifera</taxon>
        <taxon>Rotifera</taxon>
        <taxon>Eurotatoria</taxon>
        <taxon>Bdelloidea</taxon>
        <taxon>Philodinida</taxon>
        <taxon>Philodinidae</taxon>
        <taxon>Rotaria</taxon>
    </lineage>
</organism>
<feature type="non-terminal residue" evidence="2">
    <location>
        <position position="1"/>
    </location>
</feature>
<protein>
    <submittedName>
        <fullName evidence="2">Uncharacterized protein</fullName>
    </submittedName>
</protein>
<dbReference type="EMBL" id="CAJNOV010013543">
    <property type="protein sequence ID" value="CAF1524864.1"/>
    <property type="molecule type" value="Genomic_DNA"/>
</dbReference>
<evidence type="ECO:0000313" key="4">
    <source>
        <dbReference type="Proteomes" id="UP000663855"/>
    </source>
</evidence>
<reference evidence="2" key="1">
    <citation type="submission" date="2021-02" db="EMBL/GenBank/DDBJ databases">
        <authorList>
            <person name="Nowell W R."/>
        </authorList>
    </citation>
    <scope>NUCLEOTIDE SEQUENCE</scope>
</reference>
<dbReference type="Proteomes" id="UP000663855">
    <property type="component" value="Unassembled WGS sequence"/>
</dbReference>
<evidence type="ECO:0000313" key="3">
    <source>
        <dbReference type="EMBL" id="CAF4940378.1"/>
    </source>
</evidence>
<dbReference type="EMBL" id="CAJOBH010181435">
    <property type="protein sequence ID" value="CAF4940378.1"/>
    <property type="molecule type" value="Genomic_DNA"/>
</dbReference>
<proteinExistence type="predicted"/>
<dbReference type="AlphaFoldDB" id="A0A815V1H9"/>
<evidence type="ECO:0000313" key="2">
    <source>
        <dbReference type="EMBL" id="CAF1524864.1"/>
    </source>
</evidence>
<gene>
    <name evidence="3" type="ORF">BYL167_LOCUS53639</name>
    <name evidence="2" type="ORF">CJN711_LOCUS28637</name>
</gene>
<evidence type="ECO:0000256" key="1">
    <source>
        <dbReference type="SAM" id="MobiDB-lite"/>
    </source>
</evidence>
<feature type="region of interest" description="Disordered" evidence="1">
    <location>
        <begin position="81"/>
        <end position="110"/>
    </location>
</feature>
<name>A0A815V1H9_9BILA</name>
<feature type="compositionally biased region" description="Acidic residues" evidence="1">
    <location>
        <begin position="91"/>
        <end position="110"/>
    </location>
</feature>
<accession>A0A815V1H9</accession>
<sequence length="221" mass="25517">MDKWIADNIDQEIEDGRAIRNSYNQSRRLSRIQTFIMNEHVASSREDHLSFEDLCTHMDDEPMEVNETSSVLSNQSAYDANVIDPMNNSPDESDSDSGDNDDDDDDDSIYMLDSFDESESSEDETEDNEEQRYLTTANDQLHSYTANKTSDESEEVNKQSNDIPFASCYQNLLKYDNNFISLLFHIDGIGLFKSSKLKLWLFSTSIIELPPRLRYKRCNMP</sequence>
<comment type="caution">
    <text evidence="2">The sequence shown here is derived from an EMBL/GenBank/DDBJ whole genome shotgun (WGS) entry which is preliminary data.</text>
</comment>
<dbReference type="Proteomes" id="UP000681967">
    <property type="component" value="Unassembled WGS sequence"/>
</dbReference>